<dbReference type="Pfam" id="PF14378">
    <property type="entry name" value="PAP2_3"/>
    <property type="match status" value="1"/>
</dbReference>
<dbReference type="Proteomes" id="UP000321571">
    <property type="component" value="Unassembled WGS sequence"/>
</dbReference>
<feature type="transmembrane region" description="Helical" evidence="5">
    <location>
        <begin position="186"/>
        <end position="206"/>
    </location>
</feature>
<feature type="transmembrane region" description="Helical" evidence="5">
    <location>
        <begin position="89"/>
        <end position="108"/>
    </location>
</feature>
<feature type="transmembrane region" description="Helical" evidence="5">
    <location>
        <begin position="7"/>
        <end position="28"/>
    </location>
</feature>
<sequence length="356" mass="39338">MRGTRRSGLELCIALAVVSVIATVIVAVAENLPIRDPDGSTGPQYIRLPLMVGGALLLDVVPRIVARVWRGRRLREVAVEVVRERWTPANLRFTLIGLAAWYATYAAIRNLKAYVPWVNPSLHDDDLRRLDRLMFFGHDPARLLHDLLGTDVAAHVLSAVYLLWIVALPISLALALVWVRREELSSWWVTAVCVDWVLGVLCNYALPTVGPIYERPGMFDSLAPTDTSSLQQSMWDQRVQMLADPAHAHVQNIAAFASLHVAVAVTAVVVARRAGFPRIAQWSLRVFLLLTILATVYFGWHYVSDVIGGLLLGIAGAAVAERFVSVSVTAQSDVPFRWRFAEGRRPADSPSDALVD</sequence>
<keyword evidence="3 5" id="KW-1133">Transmembrane helix</keyword>
<feature type="domain" description="Inositolphosphotransferase Aur1/Ipt1" evidence="6">
    <location>
        <begin position="126"/>
        <end position="318"/>
    </location>
</feature>
<protein>
    <submittedName>
        <fullName evidence="7">Phosphatase PAP2 family protein</fullName>
    </submittedName>
</protein>
<keyword evidence="4 5" id="KW-0472">Membrane</keyword>
<evidence type="ECO:0000256" key="5">
    <source>
        <dbReference type="SAM" id="Phobius"/>
    </source>
</evidence>
<dbReference type="InterPro" id="IPR036938">
    <property type="entry name" value="PAP2/HPO_sf"/>
</dbReference>
<feature type="transmembrane region" description="Helical" evidence="5">
    <location>
        <begin position="48"/>
        <end position="69"/>
    </location>
</feature>
<comment type="subcellular location">
    <subcellularLocation>
        <location evidence="1">Membrane</location>
        <topology evidence="1">Multi-pass membrane protein</topology>
    </subcellularLocation>
</comment>
<dbReference type="AlphaFoldDB" id="A0A5C8NP67"/>
<dbReference type="GO" id="GO:0016020">
    <property type="term" value="C:membrane"/>
    <property type="evidence" value="ECO:0007669"/>
    <property type="project" value="UniProtKB-SubCell"/>
</dbReference>
<evidence type="ECO:0000256" key="3">
    <source>
        <dbReference type="ARBA" id="ARBA00022989"/>
    </source>
</evidence>
<dbReference type="SUPFAM" id="SSF48317">
    <property type="entry name" value="Acid phosphatase/Vanadium-dependent haloperoxidase"/>
    <property type="match status" value="1"/>
</dbReference>
<dbReference type="EMBL" id="VDUX01000001">
    <property type="protein sequence ID" value="TXL62890.1"/>
    <property type="molecule type" value="Genomic_DNA"/>
</dbReference>
<evidence type="ECO:0000256" key="4">
    <source>
        <dbReference type="ARBA" id="ARBA00023136"/>
    </source>
</evidence>
<dbReference type="PANTHER" id="PTHR31310">
    <property type="match status" value="1"/>
</dbReference>
<keyword evidence="2 5" id="KW-0812">Transmembrane</keyword>
<gene>
    <name evidence="7" type="ORF">FHP06_01200</name>
</gene>
<evidence type="ECO:0000256" key="2">
    <source>
        <dbReference type="ARBA" id="ARBA00022692"/>
    </source>
</evidence>
<feature type="transmembrane region" description="Helical" evidence="5">
    <location>
        <begin position="282"/>
        <end position="300"/>
    </location>
</feature>
<evidence type="ECO:0000313" key="8">
    <source>
        <dbReference type="Proteomes" id="UP000321571"/>
    </source>
</evidence>
<organism evidence="7 8">
    <name type="scientific">Aeromicrobium terrae</name>
    <dbReference type="NCBI Taxonomy" id="2498846"/>
    <lineage>
        <taxon>Bacteria</taxon>
        <taxon>Bacillati</taxon>
        <taxon>Actinomycetota</taxon>
        <taxon>Actinomycetes</taxon>
        <taxon>Propionibacteriales</taxon>
        <taxon>Nocardioidaceae</taxon>
        <taxon>Aeromicrobium</taxon>
    </lineage>
</organism>
<dbReference type="InterPro" id="IPR052185">
    <property type="entry name" value="IPC_Synthase-Related"/>
</dbReference>
<dbReference type="InterPro" id="IPR026841">
    <property type="entry name" value="Aur1/Ipt1"/>
</dbReference>
<dbReference type="RefSeq" id="WP_147683005.1">
    <property type="nucleotide sequence ID" value="NZ_VDUX01000001.1"/>
</dbReference>
<feature type="transmembrane region" description="Helical" evidence="5">
    <location>
        <begin position="152"/>
        <end position="179"/>
    </location>
</feature>
<proteinExistence type="predicted"/>
<accession>A0A5C8NP67</accession>
<name>A0A5C8NP67_9ACTN</name>
<dbReference type="OrthoDB" id="5171662at2"/>
<keyword evidence="8" id="KW-1185">Reference proteome</keyword>
<dbReference type="PANTHER" id="PTHR31310:SF7">
    <property type="entry name" value="PA-PHOSPHATASE RELATED-FAMILY PROTEIN DDB_G0268928"/>
    <property type="match status" value="1"/>
</dbReference>
<feature type="transmembrane region" description="Helical" evidence="5">
    <location>
        <begin position="250"/>
        <end position="270"/>
    </location>
</feature>
<reference evidence="7 8" key="1">
    <citation type="submission" date="2019-06" db="EMBL/GenBank/DDBJ databases">
        <title>Aeromicrobium sp. nov., isolated from a maize field.</title>
        <authorList>
            <person name="Lin S.-Y."/>
            <person name="Tsai C.-F."/>
            <person name="Young C.-C."/>
        </authorList>
    </citation>
    <scope>NUCLEOTIDE SEQUENCE [LARGE SCALE GENOMIC DNA]</scope>
    <source>
        <strain evidence="7 8">CC-CFT486</strain>
    </source>
</reference>
<evidence type="ECO:0000313" key="7">
    <source>
        <dbReference type="EMBL" id="TXL62890.1"/>
    </source>
</evidence>
<evidence type="ECO:0000256" key="1">
    <source>
        <dbReference type="ARBA" id="ARBA00004141"/>
    </source>
</evidence>
<evidence type="ECO:0000259" key="6">
    <source>
        <dbReference type="Pfam" id="PF14378"/>
    </source>
</evidence>
<comment type="caution">
    <text evidence="7">The sequence shown here is derived from an EMBL/GenBank/DDBJ whole genome shotgun (WGS) entry which is preliminary data.</text>
</comment>